<proteinExistence type="predicted"/>
<organism evidence="2 3">
    <name type="scientific">Peltaster fructicola</name>
    <dbReference type="NCBI Taxonomy" id="286661"/>
    <lineage>
        <taxon>Eukaryota</taxon>
        <taxon>Fungi</taxon>
        <taxon>Dikarya</taxon>
        <taxon>Ascomycota</taxon>
        <taxon>Pezizomycotina</taxon>
        <taxon>Dothideomycetes</taxon>
        <taxon>Dothideomycetes incertae sedis</taxon>
        <taxon>Peltaster</taxon>
    </lineage>
</organism>
<gene>
    <name evidence="2" type="ORF">AMS68_007905</name>
</gene>
<protein>
    <recommendedName>
        <fullName evidence="1">Aminoglycoside phosphotransferase domain-containing protein</fullName>
    </recommendedName>
</protein>
<sequence>MQYIAKHTTIPVPKVYCAFQRKNRAYIVMESLKGKSICNGWKVRSAESQLRILQQLRNMVDSLRSLVPPSHMVANVHGGPLLDGRLPESPFGPFDSIEAFHRYLRGGLDNKSDRLPAIVNELIELHQVGHWSSPVLTHSDLSSLNIIADGDTVTGIIDWETSGWYPEYWEYTTASYVNPYNEFWKQEVDKFLTPFPEALHMEELPRVYFGDI</sequence>
<reference evidence="2 3" key="1">
    <citation type="journal article" date="2016" name="Sci. Rep.">
        <title>Peltaster fructicola genome reveals evolution from an invasive phytopathogen to an ectophytic parasite.</title>
        <authorList>
            <person name="Xu C."/>
            <person name="Chen H."/>
            <person name="Gleason M.L."/>
            <person name="Xu J.R."/>
            <person name="Liu H."/>
            <person name="Zhang R."/>
            <person name="Sun G."/>
        </authorList>
    </citation>
    <scope>NUCLEOTIDE SEQUENCE [LARGE SCALE GENOMIC DNA]</scope>
    <source>
        <strain evidence="2 3">LNHT1506</strain>
    </source>
</reference>
<dbReference type="InterPro" id="IPR051678">
    <property type="entry name" value="AGP_Transferase"/>
</dbReference>
<dbReference type="EMBL" id="CP051143">
    <property type="protein sequence ID" value="QIX02388.1"/>
    <property type="molecule type" value="Genomic_DNA"/>
</dbReference>
<dbReference type="InterPro" id="IPR011009">
    <property type="entry name" value="Kinase-like_dom_sf"/>
</dbReference>
<dbReference type="Pfam" id="PF01636">
    <property type="entry name" value="APH"/>
    <property type="match status" value="1"/>
</dbReference>
<dbReference type="Gene3D" id="3.90.1200.10">
    <property type="match status" value="1"/>
</dbReference>
<dbReference type="Proteomes" id="UP000503462">
    <property type="component" value="Chromosome 5"/>
</dbReference>
<dbReference type="PANTHER" id="PTHR21310">
    <property type="entry name" value="AMINOGLYCOSIDE PHOSPHOTRANSFERASE-RELATED-RELATED"/>
    <property type="match status" value="1"/>
</dbReference>
<dbReference type="SUPFAM" id="SSF56112">
    <property type="entry name" value="Protein kinase-like (PK-like)"/>
    <property type="match status" value="1"/>
</dbReference>
<evidence type="ECO:0000313" key="3">
    <source>
        <dbReference type="Proteomes" id="UP000503462"/>
    </source>
</evidence>
<evidence type="ECO:0000259" key="1">
    <source>
        <dbReference type="Pfam" id="PF01636"/>
    </source>
</evidence>
<dbReference type="AlphaFoldDB" id="A0A6H0Y6A5"/>
<dbReference type="OrthoDB" id="8300194at2759"/>
<dbReference type="CDD" id="cd05120">
    <property type="entry name" value="APH_ChoK_like"/>
    <property type="match status" value="1"/>
</dbReference>
<accession>A0A6H0Y6A5</accession>
<keyword evidence="3" id="KW-1185">Reference proteome</keyword>
<dbReference type="PANTHER" id="PTHR21310:SF55">
    <property type="entry name" value="AMINOGLYCOSIDE PHOSPHOTRANSFERASE DOMAIN-CONTAINING PROTEIN"/>
    <property type="match status" value="1"/>
</dbReference>
<name>A0A6H0Y6A5_9PEZI</name>
<dbReference type="InterPro" id="IPR002575">
    <property type="entry name" value="Aminoglycoside_PTrfase"/>
</dbReference>
<evidence type="ECO:0000313" key="2">
    <source>
        <dbReference type="EMBL" id="QIX02388.1"/>
    </source>
</evidence>
<feature type="domain" description="Aminoglycoside phosphotransferase" evidence="1">
    <location>
        <begin position="1"/>
        <end position="175"/>
    </location>
</feature>